<reference evidence="2" key="1">
    <citation type="submission" date="2018-05" db="EMBL/GenBank/DDBJ databases">
        <authorList>
            <person name="Lanie J.A."/>
            <person name="Ng W.-L."/>
            <person name="Kazmierczak K.M."/>
            <person name="Andrzejewski T.M."/>
            <person name="Davidsen T.M."/>
            <person name="Wayne K.J."/>
            <person name="Tettelin H."/>
            <person name="Glass J.I."/>
            <person name="Rusch D."/>
            <person name="Podicherti R."/>
            <person name="Tsui H.-C.T."/>
            <person name="Winkler M.E."/>
        </authorList>
    </citation>
    <scope>NUCLEOTIDE SEQUENCE</scope>
</reference>
<organism evidence="2">
    <name type="scientific">marine metagenome</name>
    <dbReference type="NCBI Taxonomy" id="408172"/>
    <lineage>
        <taxon>unclassified sequences</taxon>
        <taxon>metagenomes</taxon>
        <taxon>ecological metagenomes</taxon>
    </lineage>
</organism>
<feature type="region of interest" description="Disordered" evidence="1">
    <location>
        <begin position="140"/>
        <end position="163"/>
    </location>
</feature>
<gene>
    <name evidence="2" type="ORF">METZ01_LOCUS284193</name>
</gene>
<proteinExistence type="predicted"/>
<evidence type="ECO:0000313" key="2">
    <source>
        <dbReference type="EMBL" id="SVC31339.1"/>
    </source>
</evidence>
<dbReference type="EMBL" id="UINC01084570">
    <property type="protein sequence ID" value="SVC31339.1"/>
    <property type="molecule type" value="Genomic_DNA"/>
</dbReference>
<sequence length="163" mass="19112">MLTNNLYWSKAYQSLNKSAQNLMWCLYAELRFSGSRKKGTFGFTNNGQISFTETEFRKNGLGVSQTYLNARNQLIEKGFIKITYRGGMARGDMNKYKLLWIEDVRHTEMRWKRYPKESWKHEIPKVKDYIVGRKTRFKKTNNTLNNKTLNGTKPPKGLDPKTA</sequence>
<feature type="compositionally biased region" description="Low complexity" evidence="1">
    <location>
        <begin position="140"/>
        <end position="153"/>
    </location>
</feature>
<accession>A0A382L3Z6</accession>
<evidence type="ECO:0000256" key="1">
    <source>
        <dbReference type="SAM" id="MobiDB-lite"/>
    </source>
</evidence>
<protein>
    <recommendedName>
        <fullName evidence="3">Bacteriophage lambda Replication protein O N-terminal domain-containing protein</fullName>
    </recommendedName>
</protein>
<name>A0A382L3Z6_9ZZZZ</name>
<feature type="non-terminal residue" evidence="2">
    <location>
        <position position="163"/>
    </location>
</feature>
<evidence type="ECO:0008006" key="3">
    <source>
        <dbReference type="Google" id="ProtNLM"/>
    </source>
</evidence>
<dbReference type="AlphaFoldDB" id="A0A382L3Z6"/>